<dbReference type="PANTHER" id="PTHR46112">
    <property type="entry name" value="AMINOPEPTIDASE"/>
    <property type="match status" value="1"/>
</dbReference>
<dbReference type="InterPro" id="IPR036005">
    <property type="entry name" value="Creatinase/aminopeptidase-like"/>
</dbReference>
<dbReference type="InterPro" id="IPR050659">
    <property type="entry name" value="Peptidase_M24B"/>
</dbReference>
<gene>
    <name evidence="2" type="ORF">GCM10009760_41100</name>
</gene>
<sequence length="297" mass="33065">MASVKSFPFTEHDLDRFRETQQLAYHCAEQVAAWIEPGVTERQATAKLRHCLVAAGVQDFFHVPFAWFGDRTAFRQFRTPLQFFAGGRKLEEGMPYVLDCAPVVDGYTADIGYGGKVGDNPVWDRLAADLQVYRELILREVRARKPLNEVYAAVDAQIAAHGYDNRHQVYPGRVIGHQVTRTTARGPAGVNLFGFGVRTLQTLGRELISERMQGRSPLWADGRSSRHAPTPGLWAVEPHIGFREVGIKFEELLVVTEDDAYWLDDDLPHVRRWTAAAAAAATTATATTATATEEAAR</sequence>
<dbReference type="SUPFAM" id="SSF55920">
    <property type="entry name" value="Creatinase/aminopeptidase"/>
    <property type="match status" value="1"/>
</dbReference>
<keyword evidence="3" id="KW-1185">Reference proteome</keyword>
<accession>A0ABP5LJX6</accession>
<comment type="caution">
    <text evidence="2">The sequence shown here is derived from an EMBL/GenBank/DDBJ whole genome shotgun (WGS) entry which is preliminary data.</text>
</comment>
<dbReference type="Gene3D" id="3.90.230.10">
    <property type="entry name" value="Creatinase/methionine aminopeptidase superfamily"/>
    <property type="match status" value="1"/>
</dbReference>
<evidence type="ECO:0000313" key="2">
    <source>
        <dbReference type="EMBL" id="GAA2148706.1"/>
    </source>
</evidence>
<dbReference type="CDD" id="cd01066">
    <property type="entry name" value="APP_MetAP"/>
    <property type="match status" value="1"/>
</dbReference>
<dbReference type="Proteomes" id="UP001422759">
    <property type="component" value="Unassembled WGS sequence"/>
</dbReference>
<dbReference type="Pfam" id="PF00557">
    <property type="entry name" value="Peptidase_M24"/>
    <property type="match status" value="1"/>
</dbReference>
<organism evidence="2 3">
    <name type="scientific">Kitasatospora kazusensis</name>
    <dbReference type="NCBI Taxonomy" id="407974"/>
    <lineage>
        <taxon>Bacteria</taxon>
        <taxon>Bacillati</taxon>
        <taxon>Actinomycetota</taxon>
        <taxon>Actinomycetes</taxon>
        <taxon>Kitasatosporales</taxon>
        <taxon>Streptomycetaceae</taxon>
        <taxon>Kitasatospora</taxon>
    </lineage>
</organism>
<dbReference type="RefSeq" id="WP_344467148.1">
    <property type="nucleotide sequence ID" value="NZ_BAAANT010000024.1"/>
</dbReference>
<dbReference type="PANTHER" id="PTHR46112:SF2">
    <property type="entry name" value="XAA-PRO AMINOPEPTIDASE P-RELATED"/>
    <property type="match status" value="1"/>
</dbReference>
<reference evidence="3" key="1">
    <citation type="journal article" date="2019" name="Int. J. Syst. Evol. Microbiol.">
        <title>The Global Catalogue of Microorganisms (GCM) 10K type strain sequencing project: providing services to taxonomists for standard genome sequencing and annotation.</title>
        <authorList>
            <consortium name="The Broad Institute Genomics Platform"/>
            <consortium name="The Broad Institute Genome Sequencing Center for Infectious Disease"/>
            <person name="Wu L."/>
            <person name="Ma J."/>
        </authorList>
    </citation>
    <scope>NUCLEOTIDE SEQUENCE [LARGE SCALE GENOMIC DNA]</scope>
    <source>
        <strain evidence="3">JCM 14560</strain>
    </source>
</reference>
<feature type="domain" description="Peptidase M24" evidence="1">
    <location>
        <begin position="16"/>
        <end position="257"/>
    </location>
</feature>
<dbReference type="InterPro" id="IPR000994">
    <property type="entry name" value="Pept_M24"/>
</dbReference>
<proteinExistence type="predicted"/>
<evidence type="ECO:0000313" key="3">
    <source>
        <dbReference type="Proteomes" id="UP001422759"/>
    </source>
</evidence>
<evidence type="ECO:0000259" key="1">
    <source>
        <dbReference type="Pfam" id="PF00557"/>
    </source>
</evidence>
<name>A0ABP5LJX6_9ACTN</name>
<dbReference type="EMBL" id="BAAANT010000024">
    <property type="protein sequence ID" value="GAA2148706.1"/>
    <property type="molecule type" value="Genomic_DNA"/>
</dbReference>
<protein>
    <submittedName>
        <fullName evidence="2">M24 family metallopeptidase</fullName>
    </submittedName>
</protein>